<comment type="caution">
    <text evidence="1">The sequence shown here is derived from an EMBL/GenBank/DDBJ whole genome shotgun (WGS) entry which is preliminary data.</text>
</comment>
<organism evidence="1 2">
    <name type="scientific">Racocetra persica</name>
    <dbReference type="NCBI Taxonomy" id="160502"/>
    <lineage>
        <taxon>Eukaryota</taxon>
        <taxon>Fungi</taxon>
        <taxon>Fungi incertae sedis</taxon>
        <taxon>Mucoromycota</taxon>
        <taxon>Glomeromycotina</taxon>
        <taxon>Glomeromycetes</taxon>
        <taxon>Diversisporales</taxon>
        <taxon>Gigasporaceae</taxon>
        <taxon>Racocetra</taxon>
    </lineage>
</organism>
<proteinExistence type="predicted"/>
<keyword evidence="2" id="KW-1185">Reference proteome</keyword>
<sequence length="50" mass="6187">MELSLSNQDLKEQRRKQRKIYQTTQLKIIAIVKFWNRKSRYLVSKFICKK</sequence>
<accession>A0ACA9QAI9</accession>
<name>A0ACA9QAI9_9GLOM</name>
<protein>
    <submittedName>
        <fullName evidence="1">13846_t:CDS:1</fullName>
    </submittedName>
</protein>
<dbReference type="Proteomes" id="UP000789920">
    <property type="component" value="Unassembled WGS sequence"/>
</dbReference>
<dbReference type="EMBL" id="CAJVQC010030069">
    <property type="protein sequence ID" value="CAG8744519.1"/>
    <property type="molecule type" value="Genomic_DNA"/>
</dbReference>
<evidence type="ECO:0000313" key="1">
    <source>
        <dbReference type="EMBL" id="CAG8744519.1"/>
    </source>
</evidence>
<gene>
    <name evidence="1" type="ORF">RPERSI_LOCUS13507</name>
</gene>
<feature type="non-terminal residue" evidence="1">
    <location>
        <position position="50"/>
    </location>
</feature>
<evidence type="ECO:0000313" key="2">
    <source>
        <dbReference type="Proteomes" id="UP000789920"/>
    </source>
</evidence>
<reference evidence="1" key="1">
    <citation type="submission" date="2021-06" db="EMBL/GenBank/DDBJ databases">
        <authorList>
            <person name="Kallberg Y."/>
            <person name="Tangrot J."/>
            <person name="Rosling A."/>
        </authorList>
    </citation>
    <scope>NUCLEOTIDE SEQUENCE</scope>
    <source>
        <strain evidence="1">MA461A</strain>
    </source>
</reference>